<proteinExistence type="predicted"/>
<evidence type="ECO:0000313" key="2">
    <source>
        <dbReference type="EMBL" id="WAT01181.1"/>
    </source>
</evidence>
<protein>
    <recommendedName>
        <fullName evidence="1">DUF6602 domain-containing protein</fullName>
    </recommendedName>
</protein>
<dbReference type="EMBL" id="CP114058">
    <property type="protein sequence ID" value="WAT01181.1"/>
    <property type="molecule type" value="Genomic_DNA"/>
</dbReference>
<sequence>MPSQFLKTILHNKIQQAYDNAEAVSDISHTTVKGTFRESFLVPIIQSLLPSHFGVGSGQVVDKWDRFSPQADIIIYDKRKIPPIIEQNGLGVYFIDSVHRAIEIKSDLNTDGMHQTLNLAWSLHPDNQQGLKTAKKGNLEDGKSNYPVVSCFSYKQSITNLDNALSKWNVTENIPSVMFCLPDTGLYMNTPQSKKYDKTPTNGKVDTTATYLALFLNCIEDEAASRGDYSLLEWLLN</sequence>
<name>A0ABY7HQP9_9GAMM</name>
<dbReference type="InterPro" id="IPR046537">
    <property type="entry name" value="DUF6602"/>
</dbReference>
<organism evidence="2 3">
    <name type="scientific">Rouxiella chamberiensis</name>
    <dbReference type="NCBI Taxonomy" id="1513468"/>
    <lineage>
        <taxon>Bacteria</taxon>
        <taxon>Pseudomonadati</taxon>
        <taxon>Pseudomonadota</taxon>
        <taxon>Gammaproteobacteria</taxon>
        <taxon>Enterobacterales</taxon>
        <taxon>Yersiniaceae</taxon>
        <taxon>Rouxiella</taxon>
    </lineage>
</organism>
<dbReference type="Proteomes" id="UP001164712">
    <property type="component" value="Chromosome"/>
</dbReference>
<keyword evidence="3" id="KW-1185">Reference proteome</keyword>
<feature type="domain" description="DUF6602" evidence="1">
    <location>
        <begin position="23"/>
        <end position="118"/>
    </location>
</feature>
<dbReference type="RefSeq" id="WP_045049544.1">
    <property type="nucleotide sequence ID" value="NZ_CP114058.1"/>
</dbReference>
<dbReference type="Pfam" id="PF20247">
    <property type="entry name" value="DUF6602"/>
    <property type="match status" value="1"/>
</dbReference>
<evidence type="ECO:0000313" key="3">
    <source>
        <dbReference type="Proteomes" id="UP001164712"/>
    </source>
</evidence>
<dbReference type="CDD" id="cd21173">
    <property type="entry name" value="NucC-like"/>
    <property type="match status" value="1"/>
</dbReference>
<gene>
    <name evidence="2" type="ORF">O1V66_21060</name>
</gene>
<reference evidence="2" key="1">
    <citation type="submission" date="2022-12" db="EMBL/GenBank/DDBJ databases">
        <title>Complete genome sequence of an Australian strain of Rouxiella badensis DAR84756 and resolution of the R. badensis DSM100043 and R. chamberiensis DSM28324 genomes.</title>
        <authorList>
            <person name="Paul S."/>
            <person name="Anderson P.J."/>
            <person name="Maynard G."/>
            <person name="Dyall-Smith M."/>
            <person name="Kudinha T."/>
        </authorList>
    </citation>
    <scope>NUCLEOTIDE SEQUENCE</scope>
    <source>
        <strain evidence="2">DSM 28324</strain>
    </source>
</reference>
<accession>A0ABY7HQP9</accession>
<evidence type="ECO:0000259" key="1">
    <source>
        <dbReference type="Pfam" id="PF20247"/>
    </source>
</evidence>